<dbReference type="KEGG" id="fcy:FRACYDRAFT_245626"/>
<dbReference type="AlphaFoldDB" id="A0A1E7F049"/>
<dbReference type="EMBL" id="KV784367">
    <property type="protein sequence ID" value="OEU11572.1"/>
    <property type="molecule type" value="Genomic_DNA"/>
</dbReference>
<reference evidence="2 3" key="1">
    <citation type="submission" date="2016-09" db="EMBL/GenBank/DDBJ databases">
        <title>Extensive genetic diversity and differential bi-allelic expression allows diatom success in the polar Southern Ocean.</title>
        <authorList>
            <consortium name="DOE Joint Genome Institute"/>
            <person name="Mock T."/>
            <person name="Otillar R.P."/>
            <person name="Strauss J."/>
            <person name="Dupont C."/>
            <person name="Frickenhaus S."/>
            <person name="Maumus F."/>
            <person name="Mcmullan M."/>
            <person name="Sanges R."/>
            <person name="Schmutz J."/>
            <person name="Toseland A."/>
            <person name="Valas R."/>
            <person name="Veluchamy A."/>
            <person name="Ward B.J."/>
            <person name="Allen A."/>
            <person name="Barry K."/>
            <person name="Falciatore A."/>
            <person name="Ferrante M."/>
            <person name="Fortunato A.E."/>
            <person name="Gloeckner G."/>
            <person name="Gruber A."/>
            <person name="Hipkin R."/>
            <person name="Janech M."/>
            <person name="Kroth P."/>
            <person name="Leese F."/>
            <person name="Lindquist E."/>
            <person name="Lyon B.R."/>
            <person name="Martin J."/>
            <person name="Mayer C."/>
            <person name="Parker M."/>
            <person name="Quesneville H."/>
            <person name="Raymond J."/>
            <person name="Uhlig C."/>
            <person name="Valentin K.U."/>
            <person name="Worden A.Z."/>
            <person name="Armbrust E.V."/>
            <person name="Bowler C."/>
            <person name="Green B."/>
            <person name="Moulton V."/>
            <person name="Van Oosterhout C."/>
            <person name="Grigoriev I."/>
        </authorList>
    </citation>
    <scope>NUCLEOTIDE SEQUENCE [LARGE SCALE GENOMIC DNA]</scope>
    <source>
        <strain evidence="2 3">CCMP1102</strain>
    </source>
</reference>
<protein>
    <submittedName>
        <fullName evidence="2">Uncharacterized protein</fullName>
    </submittedName>
</protein>
<dbReference type="Proteomes" id="UP000095751">
    <property type="component" value="Unassembled WGS sequence"/>
</dbReference>
<proteinExistence type="predicted"/>
<dbReference type="InParanoid" id="A0A1E7F049"/>
<keyword evidence="3" id="KW-1185">Reference proteome</keyword>
<organism evidence="2 3">
    <name type="scientific">Fragilariopsis cylindrus CCMP1102</name>
    <dbReference type="NCBI Taxonomy" id="635003"/>
    <lineage>
        <taxon>Eukaryota</taxon>
        <taxon>Sar</taxon>
        <taxon>Stramenopiles</taxon>
        <taxon>Ochrophyta</taxon>
        <taxon>Bacillariophyta</taxon>
        <taxon>Bacillariophyceae</taxon>
        <taxon>Bacillariophycidae</taxon>
        <taxon>Bacillariales</taxon>
        <taxon>Bacillariaceae</taxon>
        <taxon>Fragilariopsis</taxon>
    </lineage>
</organism>
<gene>
    <name evidence="2" type="ORF">FRACYDRAFT_245626</name>
</gene>
<evidence type="ECO:0000313" key="2">
    <source>
        <dbReference type="EMBL" id="OEU11572.1"/>
    </source>
</evidence>
<name>A0A1E7F049_9STRA</name>
<evidence type="ECO:0000256" key="1">
    <source>
        <dbReference type="SAM" id="MobiDB-lite"/>
    </source>
</evidence>
<evidence type="ECO:0000313" key="3">
    <source>
        <dbReference type="Proteomes" id="UP000095751"/>
    </source>
</evidence>
<feature type="compositionally biased region" description="Polar residues" evidence="1">
    <location>
        <begin position="114"/>
        <end position="130"/>
    </location>
</feature>
<dbReference type="OrthoDB" id="10535686at2759"/>
<accession>A0A1E7F049</accession>
<feature type="region of interest" description="Disordered" evidence="1">
    <location>
        <begin position="114"/>
        <end position="138"/>
    </location>
</feature>
<sequence>MEISVAEETTIVKTKTTPTKLKCLKCSRSARKDCTGSLCIKCCADINCVVHEEQRAKTRWKESVMNGTTDIQQKAKYKKLRAIPKGRFKEIEFKYMNDTVVLFDLRTLLEPSLPSQSQKESTTSIEQNNGSSLASPSLLPSVDGASVSASASDIAKNNNDIKIKDEILRKSRKNAYVYDERGGVRSNRKNIRNIIDNLYRKKFAC</sequence>